<keyword evidence="1" id="KW-0175">Coiled coil</keyword>
<gene>
    <name evidence="3" type="ORF">NTEN_LOCUS7248</name>
</gene>
<sequence>MIIDVRSGICATRMNRVRARRQRDNDLGLTEEEREELLSTPHHGNIHAGSMADEGVTDFDRQTERIARFEQMLEAVSRQCAELSIAVTSLREMQFPL</sequence>
<protein>
    <submittedName>
        <fullName evidence="3">Uncharacterized protein</fullName>
    </submittedName>
</protein>
<organism evidence="3 4">
    <name type="scientific">Nesidiocoris tenuis</name>
    <dbReference type="NCBI Taxonomy" id="355587"/>
    <lineage>
        <taxon>Eukaryota</taxon>
        <taxon>Metazoa</taxon>
        <taxon>Ecdysozoa</taxon>
        <taxon>Arthropoda</taxon>
        <taxon>Hexapoda</taxon>
        <taxon>Insecta</taxon>
        <taxon>Pterygota</taxon>
        <taxon>Neoptera</taxon>
        <taxon>Paraneoptera</taxon>
        <taxon>Hemiptera</taxon>
        <taxon>Heteroptera</taxon>
        <taxon>Panheteroptera</taxon>
        <taxon>Cimicomorpha</taxon>
        <taxon>Miridae</taxon>
        <taxon>Dicyphina</taxon>
        <taxon>Nesidiocoris</taxon>
    </lineage>
</organism>
<dbReference type="AlphaFoldDB" id="A0A6H5GHE7"/>
<evidence type="ECO:0000313" key="3">
    <source>
        <dbReference type="EMBL" id="CAB0001461.1"/>
    </source>
</evidence>
<evidence type="ECO:0000313" key="4">
    <source>
        <dbReference type="Proteomes" id="UP000479000"/>
    </source>
</evidence>
<name>A0A6H5GHE7_9HEMI</name>
<feature type="non-terminal residue" evidence="3">
    <location>
        <position position="97"/>
    </location>
</feature>
<feature type="region of interest" description="Disordered" evidence="2">
    <location>
        <begin position="22"/>
        <end position="55"/>
    </location>
</feature>
<proteinExistence type="predicted"/>
<reference evidence="3 4" key="1">
    <citation type="submission" date="2020-02" db="EMBL/GenBank/DDBJ databases">
        <authorList>
            <person name="Ferguson B K."/>
        </authorList>
    </citation>
    <scope>NUCLEOTIDE SEQUENCE [LARGE SCALE GENOMIC DNA]</scope>
</reference>
<feature type="coiled-coil region" evidence="1">
    <location>
        <begin position="59"/>
        <end position="86"/>
    </location>
</feature>
<accession>A0A6H5GHE7</accession>
<dbReference type="Proteomes" id="UP000479000">
    <property type="component" value="Unassembled WGS sequence"/>
</dbReference>
<dbReference type="EMBL" id="CADCXU010010850">
    <property type="protein sequence ID" value="CAB0001461.1"/>
    <property type="molecule type" value="Genomic_DNA"/>
</dbReference>
<evidence type="ECO:0000256" key="2">
    <source>
        <dbReference type="SAM" id="MobiDB-lite"/>
    </source>
</evidence>
<evidence type="ECO:0000256" key="1">
    <source>
        <dbReference type="SAM" id="Coils"/>
    </source>
</evidence>
<keyword evidence="4" id="KW-1185">Reference proteome</keyword>